<proteinExistence type="predicted"/>
<accession>A0A5A5RW75</accession>
<dbReference type="Pfam" id="PF07862">
    <property type="entry name" value="Nif11"/>
    <property type="match status" value="1"/>
</dbReference>
<evidence type="ECO:0000259" key="1">
    <source>
        <dbReference type="Pfam" id="PF07862"/>
    </source>
</evidence>
<dbReference type="EMBL" id="BHVQ01000035">
    <property type="protein sequence ID" value="GCA80724.1"/>
    <property type="molecule type" value="Genomic_DNA"/>
</dbReference>
<dbReference type="RefSeq" id="WP_149976196.1">
    <property type="nucleotide sequence ID" value="NZ_BHVQ01000035.1"/>
</dbReference>
<dbReference type="InterPro" id="IPR022516">
    <property type="entry name" value="CHP03798_Ocin"/>
</dbReference>
<protein>
    <recommendedName>
        <fullName evidence="1">Nif11 domain-containing protein</fullName>
    </recommendedName>
</protein>
<evidence type="ECO:0000313" key="2">
    <source>
        <dbReference type="EMBL" id="GCA80724.1"/>
    </source>
</evidence>
<dbReference type="AlphaFoldDB" id="A0A5A5RW75"/>
<name>A0A5A5RW75_MICAE</name>
<reference evidence="2 3" key="1">
    <citation type="submission" date="2018-09" db="EMBL/GenBank/DDBJ databases">
        <title>Evolutionary history of phycoerythrin pigmentation in the water bloom-forming cyanobacterium Microcystis aeruginosa.</title>
        <authorList>
            <person name="Tanabe Y."/>
            <person name="Tanabe Y."/>
            <person name="Yamaguchi H."/>
        </authorList>
    </citation>
    <scope>NUCLEOTIDE SEQUENCE [LARGE SCALE GENOMIC DNA]</scope>
    <source>
        <strain evidence="2 3">NIES-2521</strain>
    </source>
</reference>
<dbReference type="Proteomes" id="UP000324689">
    <property type="component" value="Unassembled WGS sequence"/>
</dbReference>
<sequence>MALEQVHAFYQKIASDESFRSRIQSVNSKEECSEIVKGAGFDFTPQEFEEYTARILESDRPDEEVTDLSEEDLAAVAGGFIGGSLVHAIYGLPPNRRPIPILRPMYGLPADRFIVRPMYGLPADRFRDF</sequence>
<comment type="caution">
    <text evidence="2">The sequence shown here is derived from an EMBL/GenBank/DDBJ whole genome shotgun (WGS) entry which is preliminary data.</text>
</comment>
<gene>
    <name evidence="2" type="ORF">MiTs_02733</name>
</gene>
<organism evidence="2 3">
    <name type="scientific">Microcystis aeruginosa NIES-2521</name>
    <dbReference type="NCBI Taxonomy" id="2303983"/>
    <lineage>
        <taxon>Bacteria</taxon>
        <taxon>Bacillati</taxon>
        <taxon>Cyanobacteriota</taxon>
        <taxon>Cyanophyceae</taxon>
        <taxon>Oscillatoriophycideae</taxon>
        <taxon>Chroococcales</taxon>
        <taxon>Microcystaceae</taxon>
        <taxon>Microcystis</taxon>
    </lineage>
</organism>
<dbReference type="InterPro" id="IPR012903">
    <property type="entry name" value="Nif11"/>
</dbReference>
<evidence type="ECO:0000313" key="3">
    <source>
        <dbReference type="Proteomes" id="UP000324689"/>
    </source>
</evidence>
<dbReference type="NCBIfam" id="TIGR03798">
    <property type="entry name" value="leader_Nif11"/>
    <property type="match status" value="1"/>
</dbReference>
<feature type="domain" description="Nif11" evidence="1">
    <location>
        <begin position="1"/>
        <end position="48"/>
    </location>
</feature>